<dbReference type="Gene3D" id="2.160.20.10">
    <property type="entry name" value="Single-stranded right-handed beta-helix, Pectin lyase-like"/>
    <property type="match status" value="1"/>
</dbReference>
<dbReference type="VEuPathDB" id="VectorBase:AMEM001401"/>
<evidence type="ECO:0000313" key="4">
    <source>
        <dbReference type="EnsemblMetazoa" id="AMEM001401-PA"/>
    </source>
</evidence>
<protein>
    <recommendedName>
        <fullName evidence="6">Right handed beta helix domain-containing protein</fullName>
    </recommendedName>
</protein>
<dbReference type="STRING" id="30066.A0A182UPG9"/>
<feature type="transmembrane region" description="Helical" evidence="2">
    <location>
        <begin position="1276"/>
        <end position="1300"/>
    </location>
</feature>
<keyword evidence="2" id="KW-0472">Membrane</keyword>
<evidence type="ECO:0000256" key="3">
    <source>
        <dbReference type="SAM" id="SignalP"/>
    </source>
</evidence>
<dbReference type="Proteomes" id="UP000075903">
    <property type="component" value="Unassembled WGS sequence"/>
</dbReference>
<keyword evidence="2" id="KW-0812">Transmembrane</keyword>
<name>A0A182UPG9_ANOME</name>
<feature type="chain" id="PRO_5008138503" description="Right handed beta helix domain-containing protein" evidence="3">
    <location>
        <begin position="27"/>
        <end position="1341"/>
    </location>
</feature>
<dbReference type="InterPro" id="IPR012334">
    <property type="entry name" value="Pectin_lyas_fold"/>
</dbReference>
<feature type="compositionally biased region" description="Pro residues" evidence="1">
    <location>
        <begin position="851"/>
        <end position="861"/>
    </location>
</feature>
<feature type="region of interest" description="Disordered" evidence="1">
    <location>
        <begin position="845"/>
        <end position="886"/>
    </location>
</feature>
<evidence type="ECO:0008006" key="6">
    <source>
        <dbReference type="Google" id="ProtNLM"/>
    </source>
</evidence>
<dbReference type="EnsemblMetazoa" id="AMEM001401-RA">
    <property type="protein sequence ID" value="AMEM001401-PA"/>
    <property type="gene ID" value="AMEM001401"/>
</dbReference>
<accession>A0A182UPG9</accession>
<evidence type="ECO:0000256" key="2">
    <source>
        <dbReference type="SAM" id="Phobius"/>
    </source>
</evidence>
<keyword evidence="5" id="KW-1185">Reference proteome</keyword>
<evidence type="ECO:0000256" key="1">
    <source>
        <dbReference type="SAM" id="MobiDB-lite"/>
    </source>
</evidence>
<reference evidence="4" key="1">
    <citation type="submission" date="2020-05" db="UniProtKB">
        <authorList>
            <consortium name="EnsemblMetazoa"/>
        </authorList>
    </citation>
    <scope>IDENTIFICATION</scope>
    <source>
        <strain evidence="4">MAF</strain>
    </source>
</reference>
<evidence type="ECO:0000313" key="5">
    <source>
        <dbReference type="Proteomes" id="UP000075903"/>
    </source>
</evidence>
<keyword evidence="3" id="KW-0732">Signal</keyword>
<sequence>MESGHSNRRLLLLMLAITVVTLHHRAVVVTAAAAVSVCSGLCTCTNQNFVTVDCALGAANRTEDTAAEPIVLDGQLQLPASATALHIKLLAGGQQQQLIIRKEFFQPTNNINHLSIDGSESRTGSADTVVEFQEGALCNNHGQFPEILIANVGRVVMHRNISCRPHLLNITHVNDVLLKTEFLSVSEAELFIQDVNNLHIEPNAFSGSTSSRVEILRTTIESLPKLGVSFRLLSFRECNISEITSHALDANEIEHVEFVACRLASLRARAVTERLLTDSLIFRGCYIHSIERQFVNGSGLNNLVLDGNTIDDIAAGAFTFTGVNTLVVGNHIIRTGKEWLHPRDWVNVTIAGNSFGEFNGILLKDRKRTDRTDGVDCYFGNNTITNALPDSFTFGRTSCRVGSVHFGRECDCEYGGWLSKLFGLAGHASLPSAVTSSVSCQVEESLRYCFNRSDGPPLHNDTTSPSSTGGQVNVHYFLTEFCQKNGSKKCSSYAASGEDAANRKPPPLIPLDKIDSLGDGGNVSFLQEHVFSISIASVALVIAVAAILVICIGRRRASSETQHQHHHHQTMTAQTVGSRQGTFRSASLNRCPFTPADRRIISNALSWIREAYGPDVWSKINTPMQELLAQNGGSGVVEEKDKVRLIGTILDSLKRHEIGGTQIVALNDVLFRQLGPPVVAAAAAAPELAERARPNSDNNDELLGHIYDELQPNRGAPRLLGDYAAPLDHGAVTVVPEGIYSEPVLHGQRLPQAHRGDNRNLISPYAIGDATVQRNPAGAEGNLPDVIRPTGHAWKANAEEDDLDDEDEDDIDGEAERKTMLRPPMMDGGSAGAPTYAISLKQLKRPHRGNTPPPTPPPPVPSGSGGEDQPDGNDGNRSEHSGSSMQTVRIEDMTLADDDALSEQEQLEDIVQQPVHCERIDNSQWSRPGSANDWEPFHGRIGDRVLRCDCHDSVRTRRSEEYTVDQQPKLRNAVFVLSAFPATTVATDILIVNCGQLHVPAGTFRSIRAAFLPRTIRFVNIAQLTLDSFAFESDSPTRAQQVVTNPRDPHPILGPITLSFDRCQLDELPANVFHGAAIRSVLFSASSIGAIRSLAISTRFQQFLLSDTVVGSFSRHAFKRAQMEQLHLHNVTMTGAWASQAWQGLIVGNSIQIRDSRFLQIIHPAAITESSIRISNETAWNAQPDILLERNLIDTFTITTDTSSFLVFPRNFSISLQAFRIAQLATCESTNVTFPAWSEIFFLQPFATTPRDHPDSYISVEQYRTQEGCDSEDNRLLIIILATLLGVTVLGGAIGGFLCWRHYRRKEQMLILEQKVVQPRTYRETQILLKLETVGTLKTDF</sequence>
<dbReference type="SUPFAM" id="SSF51126">
    <property type="entry name" value="Pectin lyase-like"/>
    <property type="match status" value="1"/>
</dbReference>
<dbReference type="VEuPathDB" id="VectorBase:AMEM21_011640"/>
<dbReference type="InterPro" id="IPR011050">
    <property type="entry name" value="Pectin_lyase_fold/virulence"/>
</dbReference>
<organism evidence="4 5">
    <name type="scientific">Anopheles merus</name>
    <name type="common">Mosquito</name>
    <dbReference type="NCBI Taxonomy" id="30066"/>
    <lineage>
        <taxon>Eukaryota</taxon>
        <taxon>Metazoa</taxon>
        <taxon>Ecdysozoa</taxon>
        <taxon>Arthropoda</taxon>
        <taxon>Hexapoda</taxon>
        <taxon>Insecta</taxon>
        <taxon>Pterygota</taxon>
        <taxon>Neoptera</taxon>
        <taxon>Endopterygota</taxon>
        <taxon>Diptera</taxon>
        <taxon>Nematocera</taxon>
        <taxon>Culicoidea</taxon>
        <taxon>Culicidae</taxon>
        <taxon>Anophelinae</taxon>
        <taxon>Anopheles</taxon>
    </lineage>
</organism>
<feature type="signal peptide" evidence="3">
    <location>
        <begin position="1"/>
        <end position="26"/>
    </location>
</feature>
<keyword evidence="2" id="KW-1133">Transmembrane helix</keyword>
<proteinExistence type="predicted"/>